<evidence type="ECO:0000313" key="1">
    <source>
        <dbReference type="EMBL" id="KKL59370.1"/>
    </source>
</evidence>
<dbReference type="GO" id="GO:0006508">
    <property type="term" value="P:proteolysis"/>
    <property type="evidence" value="ECO:0007669"/>
    <property type="project" value="InterPro"/>
</dbReference>
<dbReference type="Gene3D" id="1.25.40.10">
    <property type="entry name" value="Tetratricopeptide repeat domain"/>
    <property type="match status" value="1"/>
</dbReference>
<dbReference type="PANTHER" id="PTHR43019">
    <property type="entry name" value="SERINE ENDOPROTEASE DEGS"/>
    <property type="match status" value="1"/>
</dbReference>
<name>A0A0F9FQ36_9ZZZZ</name>
<organism evidence="1">
    <name type="scientific">marine sediment metagenome</name>
    <dbReference type="NCBI Taxonomy" id="412755"/>
    <lineage>
        <taxon>unclassified sequences</taxon>
        <taxon>metagenomes</taxon>
        <taxon>ecological metagenomes</taxon>
    </lineage>
</organism>
<dbReference type="InterPro" id="IPR019734">
    <property type="entry name" value="TPR_rpt"/>
</dbReference>
<dbReference type="SMART" id="SM00028">
    <property type="entry name" value="TPR"/>
    <property type="match status" value="3"/>
</dbReference>
<dbReference type="PRINTS" id="PR00834">
    <property type="entry name" value="PROTEASES2C"/>
</dbReference>
<dbReference type="SUPFAM" id="SSF50494">
    <property type="entry name" value="Trypsin-like serine proteases"/>
    <property type="match status" value="1"/>
</dbReference>
<dbReference type="Gene3D" id="2.40.10.120">
    <property type="match status" value="1"/>
</dbReference>
<dbReference type="SUPFAM" id="SSF48452">
    <property type="entry name" value="TPR-like"/>
    <property type="match status" value="1"/>
</dbReference>
<protein>
    <submittedName>
        <fullName evidence="1">Uncharacterized protein</fullName>
    </submittedName>
</protein>
<dbReference type="InterPro" id="IPR009003">
    <property type="entry name" value="Peptidase_S1_PA"/>
</dbReference>
<dbReference type="InterPro" id="IPR001940">
    <property type="entry name" value="Peptidase_S1C"/>
</dbReference>
<accession>A0A0F9FQ36</accession>
<feature type="non-terminal residue" evidence="1">
    <location>
        <position position="514"/>
    </location>
</feature>
<reference evidence="1" key="1">
    <citation type="journal article" date="2015" name="Nature">
        <title>Complex archaea that bridge the gap between prokaryotes and eukaryotes.</title>
        <authorList>
            <person name="Spang A."/>
            <person name="Saw J.H."/>
            <person name="Jorgensen S.L."/>
            <person name="Zaremba-Niedzwiedzka K."/>
            <person name="Martijn J."/>
            <person name="Lind A.E."/>
            <person name="van Eijk R."/>
            <person name="Schleper C."/>
            <person name="Guy L."/>
            <person name="Ettema T.J."/>
        </authorList>
    </citation>
    <scope>NUCLEOTIDE SEQUENCE</scope>
</reference>
<sequence length="514" mass="55450">MIRGRHNLALWAAVAIVGAAASVTAGEDLKTRIGRKVVPSIAYFEDLQGAFGSGVAVDKTHVLTNFHVVNSPMPMTVTVVSYRDGKPAERTFKDVRVVGIHPSYDLALVEVKGASLVPAELSTTVVTGQTAFAVGNPVGDDGKAQRNHVTQGIVSAASRIVDGRACIQTNVGIAPGNSGGALVNDRGQVIGIVTFGHREREKLGFAIPIRLFKRSNFKGLTQRKVDAARAAELFMQAENIRISIRFHPNDPYRPGLAVLLYQQALSENPKDPAIYCGMGQMNLDRKEHVYAEYCFKKAVEVSPLFSPALTGLGHVELARKRLSAAAEYFRRGLVAPKSPAASSMAAEGLAEAKRRQGQWVQAAYAFRWSQLLHPKSRRITIRKEAWRALAPKLGKDHFALLIAKTKPEQFSLTELRTLTDPAAGIPAPSFPAASGQVARAIAQAMQGAPAITDKPLAVAMSQRTGKIVMGYYGCRLVLHYEKANKLAVFNIPQGRFEGTIDLPDRSVLFAAGGG</sequence>
<dbReference type="Pfam" id="PF13365">
    <property type="entry name" value="Trypsin_2"/>
    <property type="match status" value="1"/>
</dbReference>
<dbReference type="InterPro" id="IPR011990">
    <property type="entry name" value="TPR-like_helical_dom_sf"/>
</dbReference>
<proteinExistence type="predicted"/>
<comment type="caution">
    <text evidence="1">The sequence shown here is derived from an EMBL/GenBank/DDBJ whole genome shotgun (WGS) entry which is preliminary data.</text>
</comment>
<dbReference type="PANTHER" id="PTHR43019:SF62">
    <property type="entry name" value="SERINE ENDOPROTEASE DEGS"/>
    <property type="match status" value="1"/>
</dbReference>
<dbReference type="AlphaFoldDB" id="A0A0F9FQ36"/>
<dbReference type="GO" id="GO:0004252">
    <property type="term" value="F:serine-type endopeptidase activity"/>
    <property type="evidence" value="ECO:0007669"/>
    <property type="project" value="InterPro"/>
</dbReference>
<gene>
    <name evidence="1" type="ORF">LCGC14_2216020</name>
</gene>
<dbReference type="EMBL" id="LAZR01029509">
    <property type="protein sequence ID" value="KKL59370.1"/>
    <property type="molecule type" value="Genomic_DNA"/>
</dbReference>